<dbReference type="InterPro" id="IPR050668">
    <property type="entry name" value="Cytochrome_b5"/>
</dbReference>
<dbReference type="GO" id="GO:0020037">
    <property type="term" value="F:heme binding"/>
    <property type="evidence" value="ECO:0007669"/>
    <property type="project" value="TreeGrafter"/>
</dbReference>
<protein>
    <submittedName>
        <fullName evidence="8">Cytochrome b5</fullName>
    </submittedName>
</protein>
<evidence type="ECO:0000259" key="7">
    <source>
        <dbReference type="PROSITE" id="PS50255"/>
    </source>
</evidence>
<feature type="transmembrane region" description="Helical" evidence="6">
    <location>
        <begin position="433"/>
        <end position="450"/>
    </location>
</feature>
<evidence type="ECO:0000256" key="2">
    <source>
        <dbReference type="ARBA" id="ARBA00022723"/>
    </source>
</evidence>
<gene>
    <name evidence="8" type="ORF">Ctob_004075</name>
</gene>
<feature type="domain" description="Cytochrome b5 heme-binding" evidence="7">
    <location>
        <begin position="229"/>
        <end position="313"/>
    </location>
</feature>
<comment type="caution">
    <text evidence="8">The sequence shown here is derived from an EMBL/GenBank/DDBJ whole genome shotgun (WGS) entry which is preliminary data.</text>
</comment>
<evidence type="ECO:0000256" key="5">
    <source>
        <dbReference type="SAM" id="MobiDB-lite"/>
    </source>
</evidence>
<feature type="transmembrane region" description="Helical" evidence="6">
    <location>
        <begin position="563"/>
        <end position="591"/>
    </location>
</feature>
<dbReference type="PANTHER" id="PTHR19359">
    <property type="entry name" value="CYTOCHROME B5"/>
    <property type="match status" value="1"/>
</dbReference>
<feature type="transmembrane region" description="Helical" evidence="6">
    <location>
        <begin position="703"/>
        <end position="724"/>
    </location>
</feature>
<dbReference type="GO" id="GO:0016020">
    <property type="term" value="C:membrane"/>
    <property type="evidence" value="ECO:0007669"/>
    <property type="project" value="TreeGrafter"/>
</dbReference>
<keyword evidence="9" id="KW-1185">Reference proteome</keyword>
<dbReference type="OrthoDB" id="260519at2759"/>
<dbReference type="PROSITE" id="PS50255">
    <property type="entry name" value="CYTOCHROME_B5_2"/>
    <property type="match status" value="1"/>
</dbReference>
<dbReference type="SUPFAM" id="SSF55856">
    <property type="entry name" value="Cytochrome b5-like heme/steroid binding domain"/>
    <property type="match status" value="1"/>
</dbReference>
<evidence type="ECO:0000313" key="9">
    <source>
        <dbReference type="Proteomes" id="UP000037460"/>
    </source>
</evidence>
<sequence>MLFELPVAFVNIRDLLRDFDLELRWFRPLGGWELVDFCWTGTAVSVIIGRFIPVGLYWYGIWRWNDPGGVGSLSVPNRVAYVLLGFFFTTLSVCWAALMQHVAKLDQEDLSAESRARERALTGDVDDDISVTSVDGAGGVSDGEIEAPLVKGKCPFTGMMASDAKKVELNVLDAGKGGHRKGGMGKGADTAPPQASDHSDNSKEARAARLLEEHKAAFDEVSIGARRKLDTMTVEEYQLADKKLFKPGVENKLLIVVDGIVYDVTAFAAKHPGGRYPFENHSGNLDSSDSFHRIGHSETARILMREFAVATLPAGMGVTKQETMEERKTRIEAALRQERIMKTGRPYMAMASAGWDELVPGTSEYLTFQYFLWVPIAILSLNPVATFLFHSPERKGELAAPVVIPATTWDGSAPAWFDEILSTFAPLFSGLNFELWTMVIWMVALVALTVERDMLYTNSAAGERPPLRGALCTMFFSPTCHAHALVALAAHFVLWALISQTQRAATLLLATELLAPVGVVVVRSALVTTRGICAAALALMSLACLLPYAAAHERPATSAEGGLLAGVYMTLATALLAPVRPAFGALIWSLLPGSVPQFFWMAAFVNVLTIRFGVFEPLHDGVFPWTASVELQTIVVAPVALFTAVARGELSRGQWMLTALLVLAHWSRLDIETREKLRNGLRADEARFAWHGVALDAESQFRFILSALIFTLARMFVSFANWIIPRPAYFYAHPTPTAHYGDGVEMGVAYFVYPGGGSRRSLEKEGIKPLPQQKPTTFVCNVGHMLRDRDGQDWMKLGYSTIKMSESLKTEEAQRKGFCGQYLAEFAGDHGSVRQLNLTAWKDDHAAHDWYVNNEEHREVVAQYRNGLLASFSSVLSRLHNADGKPAKFHVRCLYCRAVLTKYPEQRFCKDCGWEAQYMPFF</sequence>
<dbReference type="AlphaFoldDB" id="A0A0M0JBE9"/>
<evidence type="ECO:0000256" key="3">
    <source>
        <dbReference type="ARBA" id="ARBA00023004"/>
    </source>
</evidence>
<evidence type="ECO:0000313" key="8">
    <source>
        <dbReference type="EMBL" id="KOO23687.1"/>
    </source>
</evidence>
<keyword evidence="6" id="KW-0472">Membrane</keyword>
<name>A0A0M0JBE9_9EUKA</name>
<proteinExistence type="inferred from homology"/>
<keyword evidence="6" id="KW-1133">Transmembrane helix</keyword>
<dbReference type="Pfam" id="PF00173">
    <property type="entry name" value="Cyt-b5"/>
    <property type="match status" value="1"/>
</dbReference>
<keyword evidence="2" id="KW-0479">Metal-binding</keyword>
<evidence type="ECO:0000256" key="1">
    <source>
        <dbReference type="ARBA" id="ARBA00022617"/>
    </source>
</evidence>
<evidence type="ECO:0000256" key="4">
    <source>
        <dbReference type="ARBA" id="ARBA00038168"/>
    </source>
</evidence>
<dbReference type="Proteomes" id="UP000037460">
    <property type="component" value="Unassembled WGS sequence"/>
</dbReference>
<feature type="transmembrane region" description="Helical" evidence="6">
    <location>
        <begin position="471"/>
        <end position="498"/>
    </location>
</feature>
<dbReference type="GO" id="GO:0046872">
    <property type="term" value="F:metal ion binding"/>
    <property type="evidence" value="ECO:0007669"/>
    <property type="project" value="UniProtKB-KW"/>
</dbReference>
<keyword evidence="3" id="KW-0408">Iron</keyword>
<feature type="transmembrane region" description="Helical" evidence="6">
    <location>
        <begin position="79"/>
        <end position="98"/>
    </location>
</feature>
<dbReference type="InterPro" id="IPR001199">
    <property type="entry name" value="Cyt_B5-like_heme/steroid-bd"/>
</dbReference>
<feature type="transmembrane region" description="Helical" evidence="6">
    <location>
        <begin position="504"/>
        <end position="525"/>
    </location>
</feature>
<feature type="region of interest" description="Disordered" evidence="5">
    <location>
        <begin position="176"/>
        <end position="205"/>
    </location>
</feature>
<reference evidence="9" key="1">
    <citation type="journal article" date="2015" name="PLoS Genet.">
        <title>Genome Sequence and Transcriptome Analyses of Chrysochromulina tobin: Metabolic Tools for Enhanced Algal Fitness in the Prominent Order Prymnesiales (Haptophyceae).</title>
        <authorList>
            <person name="Hovde B.T."/>
            <person name="Deodato C.R."/>
            <person name="Hunsperger H.M."/>
            <person name="Ryken S.A."/>
            <person name="Yost W."/>
            <person name="Jha R.K."/>
            <person name="Patterson J."/>
            <person name="Monnat R.J. Jr."/>
            <person name="Barlow S.B."/>
            <person name="Starkenburg S.R."/>
            <person name="Cattolico R.A."/>
        </authorList>
    </citation>
    <scope>NUCLEOTIDE SEQUENCE</scope>
    <source>
        <strain evidence="9">CCMP291</strain>
    </source>
</reference>
<feature type="transmembrane region" description="Helical" evidence="6">
    <location>
        <begin position="532"/>
        <end position="551"/>
    </location>
</feature>
<feature type="transmembrane region" description="Helical" evidence="6">
    <location>
        <begin position="627"/>
        <end position="646"/>
    </location>
</feature>
<comment type="similarity">
    <text evidence="4">Belongs to the cytochrome b5 family.</text>
</comment>
<dbReference type="EMBL" id="JWZX01003167">
    <property type="protein sequence ID" value="KOO23687.1"/>
    <property type="molecule type" value="Genomic_DNA"/>
</dbReference>
<dbReference type="SMART" id="SM01117">
    <property type="entry name" value="Cyt-b5"/>
    <property type="match status" value="1"/>
</dbReference>
<keyword evidence="6" id="KW-0812">Transmembrane</keyword>
<keyword evidence="1" id="KW-0349">Heme</keyword>
<dbReference type="InterPro" id="IPR036400">
    <property type="entry name" value="Cyt_B5-like_heme/steroid_sf"/>
</dbReference>
<accession>A0A0M0JBE9</accession>
<dbReference type="Gene3D" id="3.10.120.10">
    <property type="entry name" value="Cytochrome b5-like heme/steroid binding domain"/>
    <property type="match status" value="1"/>
</dbReference>
<evidence type="ECO:0000256" key="6">
    <source>
        <dbReference type="SAM" id="Phobius"/>
    </source>
</evidence>
<organism evidence="8 9">
    <name type="scientific">Chrysochromulina tobinii</name>
    <dbReference type="NCBI Taxonomy" id="1460289"/>
    <lineage>
        <taxon>Eukaryota</taxon>
        <taxon>Haptista</taxon>
        <taxon>Haptophyta</taxon>
        <taxon>Prymnesiophyceae</taxon>
        <taxon>Prymnesiales</taxon>
        <taxon>Chrysochromulinaceae</taxon>
        <taxon>Chrysochromulina</taxon>
    </lineage>
</organism>
<feature type="transmembrane region" description="Helical" evidence="6">
    <location>
        <begin position="34"/>
        <end position="59"/>
    </location>
</feature>